<keyword evidence="3" id="KW-1133">Transmembrane helix</keyword>
<sequence>MESWLKISWVLCIFGFLREIRPSEPYHAEILMSDWYHVTQEEINRSVYPVGTYSYLALQIFVFLITDFLRYKPVIIANALTGILVWSTLLWTTTLTGLQVVEVFYGFYQAAEVAYYAYIYAKVDKKYYPLVTSYTRSAMFVGKLVGGLLAQLMIGMHWMVYRQLYIISITSQVLALFWSFGLPKVEKSLYFHSQSGAGKDDTKSDAAVIENGSQKPEETVEKPSPATKQSFHAFQLLWTHFHSAYTNPTVLQWSLWYAMILAGFLQISTYMQVVWKSYDEPTIAWNGAVDAALTALSAVFSLLAGYFPASRLKTRTSFLTIAVLSVLQGGCILLSSWTSNIYYSYLGYVLFGGLFAFTITVARFVLSLNLFVVNLPMYRSSCSSELASSLVEDSFALVFGFNTFIALLLQCILTFVVVSENVNLNLNVFEQFTVYAFYFMVIGIVYFTVVVLQCVWSGVKGPKTNKEVVN</sequence>
<comment type="subcellular location">
    <subcellularLocation>
        <location evidence="2">Membrane</location>
        <topology evidence="2">Multi-pass membrane protein</topology>
    </subcellularLocation>
</comment>
<dbReference type="Proteomes" id="UP000001819">
    <property type="component" value="Chromosome 2"/>
</dbReference>
<dbReference type="InterPro" id="IPR036259">
    <property type="entry name" value="MFS_trans_sf"/>
</dbReference>
<dbReference type="Bgee" id="FBgn0073220">
    <property type="expression patterns" value="Expressed in insect adult head and 1 other cell type or tissue"/>
</dbReference>
<dbReference type="InterPro" id="IPR002666">
    <property type="entry name" value="Folate_carrier"/>
</dbReference>
<dbReference type="PANTHER" id="PTHR10686:SF18">
    <property type="entry name" value="IP11787P-RELATED"/>
    <property type="match status" value="1"/>
</dbReference>
<feature type="transmembrane region" description="Helical" evidence="3">
    <location>
        <begin position="435"/>
        <end position="456"/>
    </location>
</feature>
<keyword evidence="4" id="KW-1185">Reference proteome</keyword>
<dbReference type="ExpressionAtlas" id="A0A6I8VCC2">
    <property type="expression patterns" value="baseline"/>
</dbReference>
<dbReference type="PIRSF" id="PIRSF028739">
    <property type="entry name" value="Folate_carrier"/>
    <property type="match status" value="1"/>
</dbReference>
<feature type="transmembrane region" description="Helical" evidence="3">
    <location>
        <begin position="394"/>
        <end position="415"/>
    </location>
</feature>
<evidence type="ECO:0000313" key="5">
    <source>
        <dbReference type="RefSeq" id="XP_015038295.1"/>
    </source>
</evidence>
<dbReference type="PANTHER" id="PTHR10686">
    <property type="entry name" value="FOLATE TRANSPORTER"/>
    <property type="match status" value="1"/>
</dbReference>
<dbReference type="Pfam" id="PF01770">
    <property type="entry name" value="Folate_carrier"/>
    <property type="match status" value="2"/>
</dbReference>
<evidence type="ECO:0000256" key="1">
    <source>
        <dbReference type="ARBA" id="ARBA00005773"/>
    </source>
</evidence>
<gene>
    <name evidence="5" type="primary">LOC4803110</name>
</gene>
<feature type="transmembrane region" description="Helical" evidence="3">
    <location>
        <begin position="318"/>
        <end position="339"/>
    </location>
</feature>
<reference evidence="4" key="1">
    <citation type="submission" date="2024-06" db="UniProtKB">
        <authorList>
            <consortium name="RefSeq"/>
        </authorList>
    </citation>
    <scope>NUCLEOTIDE SEQUENCE [LARGE SCALE GENOMIC DNA]</scope>
    <source>
        <strain evidence="4">MV2-25</strain>
    </source>
</reference>
<feature type="transmembrane region" description="Helical" evidence="3">
    <location>
        <begin position="283"/>
        <end position="306"/>
    </location>
</feature>
<dbReference type="GO" id="GO:0090482">
    <property type="term" value="F:vitamin transmembrane transporter activity"/>
    <property type="evidence" value="ECO:0007669"/>
    <property type="project" value="InterPro"/>
</dbReference>
<proteinExistence type="inferred from homology"/>
<dbReference type="RefSeq" id="XP_015038295.1">
    <property type="nucleotide sequence ID" value="XM_015182809.2"/>
</dbReference>
<feature type="transmembrane region" description="Helical" evidence="3">
    <location>
        <begin position="103"/>
        <end position="120"/>
    </location>
</feature>
<evidence type="ECO:0000313" key="4">
    <source>
        <dbReference type="Proteomes" id="UP000001819"/>
    </source>
</evidence>
<feature type="transmembrane region" description="Helical" evidence="3">
    <location>
        <begin position="250"/>
        <end position="271"/>
    </location>
</feature>
<feature type="transmembrane region" description="Helical" evidence="3">
    <location>
        <begin position="73"/>
        <end position="91"/>
    </location>
</feature>
<comment type="similarity">
    <text evidence="1 2">Belongs to the reduced folate carrier (RFC) transporter (TC 2.A.48) family.</text>
</comment>
<dbReference type="Gene3D" id="1.20.1250.20">
    <property type="entry name" value="MFS general substrate transporter like domains"/>
    <property type="match status" value="1"/>
</dbReference>
<dbReference type="InParanoid" id="A0A6I8VCC2"/>
<keyword evidence="2 3" id="KW-0472">Membrane</keyword>
<dbReference type="NCBIfam" id="TIGR00806">
    <property type="entry name" value="rfc"/>
    <property type="match status" value="1"/>
</dbReference>
<dbReference type="FunCoup" id="A0A6I8VCC2">
    <property type="interactions" value="40"/>
</dbReference>
<keyword evidence="3" id="KW-0812">Transmembrane</keyword>
<feature type="transmembrane region" description="Helical" evidence="3">
    <location>
        <begin position="345"/>
        <end position="373"/>
    </location>
</feature>
<evidence type="ECO:0000256" key="3">
    <source>
        <dbReference type="SAM" id="Phobius"/>
    </source>
</evidence>
<keyword evidence="2" id="KW-0813">Transport</keyword>
<accession>A0A6I8VCC2</accession>
<protein>
    <submittedName>
        <fullName evidence="5">Thiamine transporter 2 isoform X1</fullName>
    </submittedName>
</protein>
<dbReference type="GO" id="GO:0005886">
    <property type="term" value="C:plasma membrane"/>
    <property type="evidence" value="ECO:0007669"/>
    <property type="project" value="UniProtKB-UniRule"/>
</dbReference>
<feature type="transmembrane region" description="Helical" evidence="3">
    <location>
        <begin position="46"/>
        <end position="66"/>
    </location>
</feature>
<dbReference type="AlphaFoldDB" id="A0A6I8VCC2"/>
<dbReference type="SUPFAM" id="SSF103473">
    <property type="entry name" value="MFS general substrate transporter"/>
    <property type="match status" value="1"/>
</dbReference>
<name>A0A6I8VCC2_DROPS</name>
<organism evidence="4 5">
    <name type="scientific">Drosophila pseudoobscura pseudoobscura</name>
    <name type="common">Fruit fly</name>
    <dbReference type="NCBI Taxonomy" id="46245"/>
    <lineage>
        <taxon>Eukaryota</taxon>
        <taxon>Metazoa</taxon>
        <taxon>Ecdysozoa</taxon>
        <taxon>Arthropoda</taxon>
        <taxon>Hexapoda</taxon>
        <taxon>Insecta</taxon>
        <taxon>Pterygota</taxon>
        <taxon>Neoptera</taxon>
        <taxon>Endopterygota</taxon>
        <taxon>Diptera</taxon>
        <taxon>Brachycera</taxon>
        <taxon>Muscomorpha</taxon>
        <taxon>Ephydroidea</taxon>
        <taxon>Drosophilidae</taxon>
        <taxon>Drosophila</taxon>
        <taxon>Sophophora</taxon>
    </lineage>
</organism>
<dbReference type="GeneID" id="4803110"/>
<feature type="transmembrane region" description="Helical" evidence="3">
    <location>
        <begin position="164"/>
        <end position="182"/>
    </location>
</feature>
<evidence type="ECO:0000256" key="2">
    <source>
        <dbReference type="PIRNR" id="PIRNR028739"/>
    </source>
</evidence>
<feature type="transmembrane region" description="Helical" evidence="3">
    <location>
        <begin position="140"/>
        <end position="158"/>
    </location>
</feature>
<reference evidence="5" key="2">
    <citation type="submission" date="2025-08" db="UniProtKB">
        <authorList>
            <consortium name="RefSeq"/>
        </authorList>
    </citation>
    <scope>IDENTIFICATION</scope>
    <source>
        <strain evidence="5">MV-25-SWS-2005</strain>
        <tissue evidence="5">Whole body</tissue>
    </source>
</reference>